<keyword evidence="4" id="KW-1185">Reference proteome</keyword>
<dbReference type="RefSeq" id="WP_093715953.1">
    <property type="nucleotide sequence ID" value="NZ_FONG01000017.1"/>
</dbReference>
<feature type="region of interest" description="Disordered" evidence="1">
    <location>
        <begin position="159"/>
        <end position="203"/>
    </location>
</feature>
<feature type="compositionally biased region" description="Acidic residues" evidence="1">
    <location>
        <begin position="186"/>
        <end position="195"/>
    </location>
</feature>
<accession>A0A1I2JBU8</accession>
<dbReference type="STRING" id="380248.SAMN05216251_11733"/>
<gene>
    <name evidence="3" type="ORF">SAMN05216251_11733</name>
</gene>
<dbReference type="SMART" id="SM00418">
    <property type="entry name" value="HTH_ARSR"/>
    <property type="match status" value="1"/>
</dbReference>
<name>A0A1I2JBU8_9ACTN</name>
<dbReference type="AlphaFoldDB" id="A0A1I2JBU8"/>
<dbReference type="CDD" id="cd00090">
    <property type="entry name" value="HTH_ARSR"/>
    <property type="match status" value="1"/>
</dbReference>
<protein>
    <submittedName>
        <fullName evidence="3">Helix-turn-helix domain-containing protein</fullName>
    </submittedName>
</protein>
<dbReference type="GO" id="GO:0003700">
    <property type="term" value="F:DNA-binding transcription factor activity"/>
    <property type="evidence" value="ECO:0007669"/>
    <property type="project" value="InterPro"/>
</dbReference>
<evidence type="ECO:0000259" key="2">
    <source>
        <dbReference type="SMART" id="SM00418"/>
    </source>
</evidence>
<dbReference type="InterPro" id="IPR011991">
    <property type="entry name" value="ArsR-like_HTH"/>
</dbReference>
<dbReference type="EMBL" id="FONG01000017">
    <property type="protein sequence ID" value="SFF51568.1"/>
    <property type="molecule type" value="Genomic_DNA"/>
</dbReference>
<dbReference type="Gene3D" id="1.10.10.10">
    <property type="entry name" value="Winged helix-like DNA-binding domain superfamily/Winged helix DNA-binding domain"/>
    <property type="match status" value="1"/>
</dbReference>
<evidence type="ECO:0000313" key="3">
    <source>
        <dbReference type="EMBL" id="SFF51568.1"/>
    </source>
</evidence>
<dbReference type="Proteomes" id="UP000199323">
    <property type="component" value="Unassembled WGS sequence"/>
</dbReference>
<organism evidence="3 4">
    <name type="scientific">Actinacidiphila alni</name>
    <dbReference type="NCBI Taxonomy" id="380248"/>
    <lineage>
        <taxon>Bacteria</taxon>
        <taxon>Bacillati</taxon>
        <taxon>Actinomycetota</taxon>
        <taxon>Actinomycetes</taxon>
        <taxon>Kitasatosporales</taxon>
        <taxon>Streptomycetaceae</taxon>
        <taxon>Actinacidiphila</taxon>
    </lineage>
</organism>
<dbReference type="InterPro" id="IPR036390">
    <property type="entry name" value="WH_DNA-bd_sf"/>
</dbReference>
<reference evidence="3 4" key="1">
    <citation type="submission" date="2016-10" db="EMBL/GenBank/DDBJ databases">
        <authorList>
            <person name="de Groot N.N."/>
        </authorList>
    </citation>
    <scope>NUCLEOTIDE SEQUENCE [LARGE SCALE GENOMIC DNA]</scope>
    <source>
        <strain evidence="3 4">CGMCC 4.3510</strain>
    </source>
</reference>
<evidence type="ECO:0000256" key="1">
    <source>
        <dbReference type="SAM" id="MobiDB-lite"/>
    </source>
</evidence>
<dbReference type="InterPro" id="IPR001845">
    <property type="entry name" value="HTH_ArsR_DNA-bd_dom"/>
</dbReference>
<feature type="domain" description="HTH arsR-type" evidence="2">
    <location>
        <begin position="23"/>
        <end position="99"/>
    </location>
</feature>
<evidence type="ECO:0000313" key="4">
    <source>
        <dbReference type="Proteomes" id="UP000199323"/>
    </source>
</evidence>
<sequence length="203" mass="22203">MQPQGPEEPAEGVEDVVRLTTDEQLRAVNNLVRHRIIRLLRDGPATISQVAEKLGLLKGSSSYHVRVLERAGVIKVVRTRKVRGVTERYYAPTSRQIELPDPGQGQPDVLMRHALADLEAAPADPARVVRLQHARIGAAKFAEFADRLTALMDELGAASEPEEGDAELAVAFFRPQDAGPVRQDTADGEERDEEGNTNGEQGI</sequence>
<dbReference type="SUPFAM" id="SSF46785">
    <property type="entry name" value="Winged helix' DNA-binding domain"/>
    <property type="match status" value="1"/>
</dbReference>
<dbReference type="OrthoDB" id="7945987at2"/>
<dbReference type="InterPro" id="IPR036388">
    <property type="entry name" value="WH-like_DNA-bd_sf"/>
</dbReference>
<dbReference type="Pfam" id="PF12840">
    <property type="entry name" value="HTH_20"/>
    <property type="match status" value="1"/>
</dbReference>
<proteinExistence type="predicted"/>